<name>A0ACC0WVX6_9STRA</name>
<proteinExistence type="predicted"/>
<dbReference type="Proteomes" id="UP001163321">
    <property type="component" value="Chromosome 1"/>
</dbReference>
<reference evidence="1 2" key="1">
    <citation type="journal article" date="2022" name="bioRxiv">
        <title>The genome of the oomycete Peronosclerospora sorghi, a cosmopolitan pathogen of maize and sorghum, is inflated with dispersed pseudogenes.</title>
        <authorList>
            <person name="Fletcher K."/>
            <person name="Martin F."/>
            <person name="Isakeit T."/>
            <person name="Cavanaugh K."/>
            <person name="Magill C."/>
            <person name="Michelmore R."/>
        </authorList>
    </citation>
    <scope>NUCLEOTIDE SEQUENCE [LARGE SCALE GENOMIC DNA]</scope>
    <source>
        <strain evidence="1">P6</strain>
    </source>
</reference>
<sequence>MSSASTNKRSQMASPVAWFTSCDAASSCDKASFLRSSCSVFSHLCNFSIIASLKTTVPCPLASKYTAMSNCDAFSWQFLTPVLALTTLARNLVAIQKVPCAFLVKVMKHYAVAISVHAAIALTTVGFSRHVDRRLARFFHVLCATLVVQLAIVRRVHNLKTKRVAKVLGHFRHL</sequence>
<organism evidence="1 2">
    <name type="scientific">Peronosclerospora sorghi</name>
    <dbReference type="NCBI Taxonomy" id="230839"/>
    <lineage>
        <taxon>Eukaryota</taxon>
        <taxon>Sar</taxon>
        <taxon>Stramenopiles</taxon>
        <taxon>Oomycota</taxon>
        <taxon>Peronosporomycetes</taxon>
        <taxon>Peronosporales</taxon>
        <taxon>Peronosporaceae</taxon>
        <taxon>Peronosclerospora</taxon>
    </lineage>
</organism>
<accession>A0ACC0WVX6</accession>
<comment type="caution">
    <text evidence="1">The sequence shown here is derived from an EMBL/GenBank/DDBJ whole genome shotgun (WGS) entry which is preliminary data.</text>
</comment>
<keyword evidence="2" id="KW-1185">Reference proteome</keyword>
<protein>
    <submittedName>
        <fullName evidence="1">Uncharacterized protein</fullName>
    </submittedName>
</protein>
<dbReference type="EMBL" id="CM047580">
    <property type="protein sequence ID" value="KAI9922934.1"/>
    <property type="molecule type" value="Genomic_DNA"/>
</dbReference>
<evidence type="ECO:0000313" key="2">
    <source>
        <dbReference type="Proteomes" id="UP001163321"/>
    </source>
</evidence>
<gene>
    <name evidence="1" type="ORF">PsorP6_001373</name>
</gene>
<evidence type="ECO:0000313" key="1">
    <source>
        <dbReference type="EMBL" id="KAI9922934.1"/>
    </source>
</evidence>